<protein>
    <submittedName>
        <fullName evidence="2">Uncharacterized protein</fullName>
    </submittedName>
</protein>
<dbReference type="Proteomes" id="UP000664940">
    <property type="component" value="Unassembled WGS sequence"/>
</dbReference>
<evidence type="ECO:0000256" key="1">
    <source>
        <dbReference type="SAM" id="MobiDB-lite"/>
    </source>
</evidence>
<sequence length="123" mass="14281">MPSCFPYTRLLHSFTLNALFTERLDLWGCEHTQHNPTSCRVSFYNWPLKLNSPNKEEEKNKEQQHPLLDFVNSFFLLWWGFFSCILSKLSYTCFQSAELQSPASNKNVQKKGNNNNSDIAGDV</sequence>
<name>A0A834DFL8_9CHIR</name>
<dbReference type="EMBL" id="JABVXQ010000014">
    <property type="protein sequence ID" value="KAF6078154.1"/>
    <property type="molecule type" value="Genomic_DNA"/>
</dbReference>
<gene>
    <name evidence="2" type="ORF">HJG60_009058</name>
</gene>
<feature type="compositionally biased region" description="Low complexity" evidence="1">
    <location>
        <begin position="105"/>
        <end position="116"/>
    </location>
</feature>
<organism evidence="2 3">
    <name type="scientific">Phyllostomus discolor</name>
    <name type="common">pale spear-nosed bat</name>
    <dbReference type="NCBI Taxonomy" id="89673"/>
    <lineage>
        <taxon>Eukaryota</taxon>
        <taxon>Metazoa</taxon>
        <taxon>Chordata</taxon>
        <taxon>Craniata</taxon>
        <taxon>Vertebrata</taxon>
        <taxon>Euteleostomi</taxon>
        <taxon>Mammalia</taxon>
        <taxon>Eutheria</taxon>
        <taxon>Laurasiatheria</taxon>
        <taxon>Chiroptera</taxon>
        <taxon>Yangochiroptera</taxon>
        <taxon>Phyllostomidae</taxon>
        <taxon>Phyllostominae</taxon>
        <taxon>Phyllostomus</taxon>
    </lineage>
</organism>
<dbReference type="AlphaFoldDB" id="A0A834DFL8"/>
<reference evidence="2 3" key="1">
    <citation type="journal article" date="2020" name="Nature">
        <title>Six reference-quality genomes reveal evolution of bat adaptations.</title>
        <authorList>
            <person name="Jebb D."/>
            <person name="Huang Z."/>
            <person name="Pippel M."/>
            <person name="Hughes G.M."/>
            <person name="Lavrichenko K."/>
            <person name="Devanna P."/>
            <person name="Winkler S."/>
            <person name="Jermiin L.S."/>
            <person name="Skirmuntt E.C."/>
            <person name="Katzourakis A."/>
            <person name="Burkitt-Gray L."/>
            <person name="Ray D.A."/>
            <person name="Sullivan K.A.M."/>
            <person name="Roscito J.G."/>
            <person name="Kirilenko B.M."/>
            <person name="Davalos L.M."/>
            <person name="Corthals A.P."/>
            <person name="Power M.L."/>
            <person name="Jones G."/>
            <person name="Ransome R.D."/>
            <person name="Dechmann D.K.N."/>
            <person name="Locatelli A.G."/>
            <person name="Puechmaille S.J."/>
            <person name="Fedrigo O."/>
            <person name="Jarvis E.D."/>
            <person name="Hiller M."/>
            <person name="Vernes S.C."/>
            <person name="Myers E.W."/>
            <person name="Teeling E.C."/>
        </authorList>
    </citation>
    <scope>NUCLEOTIDE SEQUENCE [LARGE SCALE GENOMIC DNA]</scope>
    <source>
        <tissue evidence="2">Muscle</tissue>
    </source>
</reference>
<comment type="caution">
    <text evidence="2">The sequence shown here is derived from an EMBL/GenBank/DDBJ whole genome shotgun (WGS) entry which is preliminary data.</text>
</comment>
<accession>A0A834DFL8</accession>
<proteinExistence type="predicted"/>
<evidence type="ECO:0000313" key="3">
    <source>
        <dbReference type="Proteomes" id="UP000664940"/>
    </source>
</evidence>
<feature type="region of interest" description="Disordered" evidence="1">
    <location>
        <begin position="101"/>
        <end position="123"/>
    </location>
</feature>
<evidence type="ECO:0000313" key="2">
    <source>
        <dbReference type="EMBL" id="KAF6078154.1"/>
    </source>
</evidence>